<proteinExistence type="predicted"/>
<evidence type="ECO:0000259" key="3">
    <source>
        <dbReference type="PROSITE" id="PS51154"/>
    </source>
</evidence>
<dbReference type="EMBL" id="CAJJDO010000066">
    <property type="protein sequence ID" value="CAD8176845.1"/>
    <property type="molecule type" value="Genomic_DNA"/>
</dbReference>
<evidence type="ECO:0000313" key="4">
    <source>
        <dbReference type="EMBL" id="CAD8176845.1"/>
    </source>
</evidence>
<reference evidence="4" key="1">
    <citation type="submission" date="2021-01" db="EMBL/GenBank/DDBJ databases">
        <authorList>
            <consortium name="Genoscope - CEA"/>
            <person name="William W."/>
        </authorList>
    </citation>
    <scope>NUCLEOTIDE SEQUENCE</scope>
</reference>
<feature type="compositionally biased region" description="Polar residues" evidence="2">
    <location>
        <begin position="18"/>
        <end position="34"/>
    </location>
</feature>
<sequence length="1205" mass="143226">MRNPTQETKFPKIEKSPRLNTNQSQFHNKSNQNMTKSYYISENEMKGSSQFKNEQQTDIKFYNNPQSQGTEIIIELSKRQQLNKNCKEQLEKFIQNYYGQGNIKIVVNLLDRLGDNQQKQQKEQYQLLKMAFNQTTINEEDKLFQQRIYKFKGQPENNLQSLIQTIIYSVNILQTFQEYISQIGGHIEVNYEGCYLQIPSPQTRQVDVTELDCFFFDTICHYFENTIILQIECQSSAEAFAKFKIINDKVGYNIIQKQLGFIFKGIILLKLDMLICQLGKVTDFNLLLKHDQLYCLIEYNGKSIQESQNKLNEFLKSKQMIKKESVTDSILFYDLPYDEEEIKQKINFLKREYPDIYIEISNCQTLEDSRLKIQITSTTFLLKEQTSTEFLNQAKKIKTQIEEIYLPYKNIIISQKQKVIWENYLQEYFQPYLSCFNVHQNGETIEIALKTNQKKWRELEKQLADKLNFYSYQPIKLEAKSQIINQLKKCQNKNKLFKQVFQSLFADFENQINVTINEVDDKNIIFQVIFDKRNFNQLKIEDILKTQFIANLNVKRQNLLYEDSLKYFQLQSPELIQNNNIFVHQAPQHVAYFLGLDEHLEDIKEFLKKLKGQYKNEWIEQELTIENKLIFNLLYSKYCMKDIELKLGTSIEFIKATNSSQNKIIIQGFLNEILNLLKRLSELENRMNAYIKINNLELSQQEIEKLIGKQPELSLIEEQTSSYFQFQKIVSFSPEQAIIEKLTFDGKEISIVKGDITQIECESIVYQILNDKCELGDIGLQNQQVKNLLKMTDNHIYEFFKEIMKNRSQLNPGDLFYYKVNTQCHVDHIFNIYPPTYRQAKTLARDQKIIEQLVSNIFQMAKEKKIKQIAFPIISVEIFGFYMSMASQILLKAIIHNLFQEDCDVKQIFILENDDSRCKKLIDHFNQIVSDNPEQKTENYLKQQWQWFEQDHYEDYDDYEVNRKICKMYSLFEKGQDQQFNILYPYSKYPGTHRIDLDQQKIWDKTHNNSEQSIISIDNFGERKYYIDGRLVKDDLNRYLIQQEIQGKRRFEIFYKFYEIHLTSQGHFQKNLQFGNIRAIQFIPYEKPNFEDVLIQQNSQLKIEKMIGTSQLNGSQSIHYDINQQKKVKYDQLLIHTSNDDENIPKQKLLELLQNSTVKKTKTSQTHFTTQQTTQKQSEQIFLIRSPTNNRKLLLPKREPLQDKN</sequence>
<dbReference type="InterPro" id="IPR002589">
    <property type="entry name" value="Macro_dom"/>
</dbReference>
<accession>A0A8S1VKP7</accession>
<gene>
    <name evidence="4" type="ORF">PPENT_87.1.T0660018</name>
</gene>
<dbReference type="PROSITE" id="PS51154">
    <property type="entry name" value="MACRO"/>
    <property type="match status" value="1"/>
</dbReference>
<evidence type="ECO:0000256" key="2">
    <source>
        <dbReference type="SAM" id="MobiDB-lite"/>
    </source>
</evidence>
<name>A0A8S1VKP7_9CILI</name>
<evidence type="ECO:0000313" key="5">
    <source>
        <dbReference type="Proteomes" id="UP000689195"/>
    </source>
</evidence>
<protein>
    <recommendedName>
        <fullName evidence="3">Macro domain-containing protein</fullName>
    </recommendedName>
</protein>
<keyword evidence="1" id="KW-0175">Coiled coil</keyword>
<organism evidence="4 5">
    <name type="scientific">Paramecium pentaurelia</name>
    <dbReference type="NCBI Taxonomy" id="43138"/>
    <lineage>
        <taxon>Eukaryota</taxon>
        <taxon>Sar</taxon>
        <taxon>Alveolata</taxon>
        <taxon>Ciliophora</taxon>
        <taxon>Intramacronucleata</taxon>
        <taxon>Oligohymenophorea</taxon>
        <taxon>Peniculida</taxon>
        <taxon>Parameciidae</taxon>
        <taxon>Paramecium</taxon>
    </lineage>
</organism>
<evidence type="ECO:0000256" key="1">
    <source>
        <dbReference type="SAM" id="Coils"/>
    </source>
</evidence>
<dbReference type="AlphaFoldDB" id="A0A8S1VKP7"/>
<dbReference type="Pfam" id="PF01661">
    <property type="entry name" value="Macro"/>
    <property type="match status" value="1"/>
</dbReference>
<keyword evidence="5" id="KW-1185">Reference proteome</keyword>
<feature type="region of interest" description="Disordered" evidence="2">
    <location>
        <begin position="1"/>
        <end position="34"/>
    </location>
</feature>
<dbReference type="Proteomes" id="UP000689195">
    <property type="component" value="Unassembled WGS sequence"/>
</dbReference>
<dbReference type="OrthoDB" id="6077599at2759"/>
<feature type="coiled-coil region" evidence="1">
    <location>
        <begin position="666"/>
        <end position="693"/>
    </location>
</feature>
<comment type="caution">
    <text evidence="4">The sequence shown here is derived from an EMBL/GenBank/DDBJ whole genome shotgun (WGS) entry which is preliminary data.</text>
</comment>
<feature type="domain" description="Macro" evidence="3">
    <location>
        <begin position="736"/>
        <end position="929"/>
    </location>
</feature>